<dbReference type="Gene3D" id="3.30.460.10">
    <property type="entry name" value="Beta Polymerase, domain 2"/>
    <property type="match status" value="1"/>
</dbReference>
<dbReference type="RefSeq" id="WP_304417036.1">
    <property type="nucleotide sequence ID" value="NZ_JANAIE010000004.1"/>
</dbReference>
<name>A0A9X4N118_9FLAO</name>
<sequence>MIEKSNSNKLVETIVNSIDDMKAENITILDLREIDNAVSEFFIICSGNSTTQVSAIASNVEKKVRNEIKERPLHTEGNQNAQWVLMDYGNVVVHVFLKGIREFYDLESMWGDAKLISA</sequence>
<dbReference type="PANTHER" id="PTHR21043">
    <property type="entry name" value="IOJAP SUPERFAMILY ORTHOLOG"/>
    <property type="match status" value="1"/>
</dbReference>
<dbReference type="EMBL" id="JANCMU010000005">
    <property type="protein sequence ID" value="MDG4946541.1"/>
    <property type="molecule type" value="Genomic_DNA"/>
</dbReference>
<dbReference type="GO" id="GO:0017148">
    <property type="term" value="P:negative regulation of translation"/>
    <property type="evidence" value="ECO:0007669"/>
    <property type="project" value="UniProtKB-UniRule"/>
</dbReference>
<accession>A0A9X4N118</accession>
<evidence type="ECO:0000313" key="4">
    <source>
        <dbReference type="Proteomes" id="UP001152599"/>
    </source>
</evidence>
<dbReference type="SUPFAM" id="SSF81301">
    <property type="entry name" value="Nucleotidyltransferase"/>
    <property type="match status" value="1"/>
</dbReference>
<dbReference type="InterPro" id="IPR043519">
    <property type="entry name" value="NT_sf"/>
</dbReference>
<evidence type="ECO:0000256" key="2">
    <source>
        <dbReference type="HAMAP-Rule" id="MF_01477"/>
    </source>
</evidence>
<dbReference type="GO" id="GO:0043023">
    <property type="term" value="F:ribosomal large subunit binding"/>
    <property type="evidence" value="ECO:0007669"/>
    <property type="project" value="TreeGrafter"/>
</dbReference>
<comment type="subcellular location">
    <subcellularLocation>
        <location evidence="2">Cytoplasm</location>
    </subcellularLocation>
</comment>
<comment type="similarity">
    <text evidence="1 2">Belongs to the Iojap/RsfS family.</text>
</comment>
<dbReference type="PANTHER" id="PTHR21043:SF0">
    <property type="entry name" value="MITOCHONDRIAL ASSEMBLY OF RIBOSOMAL LARGE SUBUNIT PROTEIN 1"/>
    <property type="match status" value="1"/>
</dbReference>
<dbReference type="Proteomes" id="UP001152599">
    <property type="component" value="Unassembled WGS sequence"/>
</dbReference>
<keyword evidence="2" id="KW-0678">Repressor</keyword>
<comment type="caution">
    <text evidence="3">The sequence shown here is derived from an EMBL/GenBank/DDBJ whole genome shotgun (WGS) entry which is preliminary data.</text>
</comment>
<comment type="function">
    <text evidence="2">Functions as a ribosomal silencing factor. Interacts with ribosomal protein uL14 (rplN), blocking formation of intersubunit bridge B8. Prevents association of the 30S and 50S ribosomal subunits and the formation of functional ribosomes, thus repressing translation.</text>
</comment>
<proteinExistence type="inferred from homology"/>
<dbReference type="NCBIfam" id="TIGR00090">
    <property type="entry name" value="rsfS_iojap_ybeB"/>
    <property type="match status" value="1"/>
</dbReference>
<keyword evidence="2" id="KW-0810">Translation regulation</keyword>
<dbReference type="GO" id="GO:0090071">
    <property type="term" value="P:negative regulation of ribosome biogenesis"/>
    <property type="evidence" value="ECO:0007669"/>
    <property type="project" value="UniProtKB-UniRule"/>
</dbReference>
<dbReference type="GO" id="GO:0042256">
    <property type="term" value="P:cytosolic ribosome assembly"/>
    <property type="evidence" value="ECO:0007669"/>
    <property type="project" value="UniProtKB-UniRule"/>
</dbReference>
<dbReference type="AlphaFoldDB" id="A0A9X4N118"/>
<evidence type="ECO:0000256" key="1">
    <source>
        <dbReference type="ARBA" id="ARBA00010574"/>
    </source>
</evidence>
<comment type="subunit">
    <text evidence="2">Interacts with ribosomal protein uL14 (rplN).</text>
</comment>
<dbReference type="GO" id="GO:0005737">
    <property type="term" value="C:cytoplasm"/>
    <property type="evidence" value="ECO:0007669"/>
    <property type="project" value="UniProtKB-SubCell"/>
</dbReference>
<organism evidence="3 4">
    <name type="scientific">Profundicola chukchiensis</name>
    <dbReference type="NCBI Taxonomy" id="2961959"/>
    <lineage>
        <taxon>Bacteria</taxon>
        <taxon>Pseudomonadati</taxon>
        <taxon>Bacteroidota</taxon>
        <taxon>Flavobacteriia</taxon>
        <taxon>Flavobacteriales</taxon>
        <taxon>Weeksellaceae</taxon>
        <taxon>Profundicola</taxon>
    </lineage>
</organism>
<reference evidence="3" key="1">
    <citation type="submission" date="2022-07" db="EMBL/GenBank/DDBJ databases">
        <title>Description and genome-wide analysis of Profundicola chukchiensis gen. nov., sp. nov., marine bacteria isolated from bottom sediments of the Chukchi Sea.</title>
        <authorList>
            <person name="Romanenko L."/>
            <person name="Otstavnykh N."/>
            <person name="Kurilenko V."/>
            <person name="Eremeev V."/>
            <person name="Velansky P."/>
            <person name="Mikhailov V."/>
            <person name="Isaeva M."/>
        </authorList>
    </citation>
    <scope>NUCLEOTIDE SEQUENCE</scope>
    <source>
        <strain evidence="3">KMM 9713</strain>
    </source>
</reference>
<gene>
    <name evidence="2 3" type="primary">rsfS</name>
    <name evidence="3" type="ORF">NMK71_08955</name>
</gene>
<keyword evidence="4" id="KW-1185">Reference proteome</keyword>
<evidence type="ECO:0000313" key="3">
    <source>
        <dbReference type="EMBL" id="MDG4946541.1"/>
    </source>
</evidence>
<dbReference type="HAMAP" id="MF_01477">
    <property type="entry name" value="Iojap_RsfS"/>
    <property type="match status" value="1"/>
</dbReference>
<dbReference type="Pfam" id="PF02410">
    <property type="entry name" value="RsfS"/>
    <property type="match status" value="1"/>
</dbReference>
<keyword evidence="2" id="KW-0963">Cytoplasm</keyword>
<dbReference type="InterPro" id="IPR004394">
    <property type="entry name" value="Iojap/RsfS/C7orf30"/>
</dbReference>
<protein>
    <recommendedName>
        <fullName evidence="2">Ribosomal silencing factor RsfS</fullName>
    </recommendedName>
</protein>